<feature type="transmembrane region" description="Helical" evidence="1">
    <location>
        <begin position="14"/>
        <end position="35"/>
    </location>
</feature>
<sequence length="59" mass="7077">MMEFLYFPEDKSEYIPAIITLIVFVAAAGVAMYMITKKSKKEENRFEEEYKQLKNEYKE</sequence>
<dbReference type="EMBL" id="FOHE01000009">
    <property type="protein sequence ID" value="SET33919.1"/>
    <property type="molecule type" value="Genomic_DNA"/>
</dbReference>
<gene>
    <name evidence="2" type="ORF">SAMN05216389_10954</name>
</gene>
<organism evidence="2 3">
    <name type="scientific">Oceanobacillus limi</name>
    <dbReference type="NCBI Taxonomy" id="930131"/>
    <lineage>
        <taxon>Bacteria</taxon>
        <taxon>Bacillati</taxon>
        <taxon>Bacillota</taxon>
        <taxon>Bacilli</taxon>
        <taxon>Bacillales</taxon>
        <taxon>Bacillaceae</taxon>
        <taxon>Oceanobacillus</taxon>
    </lineage>
</organism>
<keyword evidence="3" id="KW-1185">Reference proteome</keyword>
<accession>A0A1I0DN34</accession>
<protein>
    <submittedName>
        <fullName evidence="2">Uncharacterized protein</fullName>
    </submittedName>
</protein>
<proteinExistence type="predicted"/>
<name>A0A1I0DN34_9BACI</name>
<dbReference type="RefSeq" id="WP_090869789.1">
    <property type="nucleotide sequence ID" value="NZ_FOHE01000009.1"/>
</dbReference>
<evidence type="ECO:0000256" key="1">
    <source>
        <dbReference type="SAM" id="Phobius"/>
    </source>
</evidence>
<keyword evidence="1" id="KW-0472">Membrane</keyword>
<dbReference type="STRING" id="930131.SAMN05216389_10954"/>
<reference evidence="2 3" key="1">
    <citation type="submission" date="2016-10" db="EMBL/GenBank/DDBJ databases">
        <authorList>
            <person name="de Groot N.N."/>
        </authorList>
    </citation>
    <scope>NUCLEOTIDE SEQUENCE [LARGE SCALE GENOMIC DNA]</scope>
    <source>
        <strain evidence="2 3">IBRC-M 10780</strain>
    </source>
</reference>
<dbReference type="Proteomes" id="UP000198618">
    <property type="component" value="Unassembled WGS sequence"/>
</dbReference>
<keyword evidence="1" id="KW-0812">Transmembrane</keyword>
<dbReference type="AlphaFoldDB" id="A0A1I0DN34"/>
<keyword evidence="1" id="KW-1133">Transmembrane helix</keyword>
<evidence type="ECO:0000313" key="3">
    <source>
        <dbReference type="Proteomes" id="UP000198618"/>
    </source>
</evidence>
<evidence type="ECO:0000313" key="2">
    <source>
        <dbReference type="EMBL" id="SET33919.1"/>
    </source>
</evidence>
<dbReference type="OrthoDB" id="2390218at2"/>